<name>A0ABT6X1P9_9ACTN</name>
<sequence length="47" mass="5152">MHTIRVAHALGRQPSLPDTNTNTDTVVVHQIHLVAVDRGLGLTRLRA</sequence>
<comment type="caution">
    <text evidence="2">The sequence shown here is derived from an EMBL/GenBank/DDBJ whole genome shotgun (WGS) entry which is preliminary data.</text>
</comment>
<organism evidence="2 3">
    <name type="scientific">Actinoplanes sandaracinus</name>
    <dbReference type="NCBI Taxonomy" id="3045177"/>
    <lineage>
        <taxon>Bacteria</taxon>
        <taxon>Bacillati</taxon>
        <taxon>Actinomycetota</taxon>
        <taxon>Actinomycetes</taxon>
        <taxon>Micromonosporales</taxon>
        <taxon>Micromonosporaceae</taxon>
        <taxon>Actinoplanes</taxon>
    </lineage>
</organism>
<proteinExistence type="predicted"/>
<evidence type="ECO:0000313" key="3">
    <source>
        <dbReference type="Proteomes" id="UP001241758"/>
    </source>
</evidence>
<dbReference type="RefSeq" id="WP_282767410.1">
    <property type="nucleotide sequence ID" value="NZ_JASCTH010000063.1"/>
</dbReference>
<dbReference type="Proteomes" id="UP001241758">
    <property type="component" value="Unassembled WGS sequence"/>
</dbReference>
<accession>A0ABT6X1P9</accession>
<protein>
    <submittedName>
        <fullName evidence="2">Uncharacterized protein</fullName>
    </submittedName>
</protein>
<keyword evidence="3" id="KW-1185">Reference proteome</keyword>
<feature type="region of interest" description="Disordered" evidence="1">
    <location>
        <begin position="1"/>
        <end position="21"/>
    </location>
</feature>
<gene>
    <name evidence="2" type="ORF">QLQ12_45995</name>
</gene>
<dbReference type="EMBL" id="JASCTH010000063">
    <property type="protein sequence ID" value="MDI6105947.1"/>
    <property type="molecule type" value="Genomic_DNA"/>
</dbReference>
<reference evidence="2 3" key="1">
    <citation type="submission" date="2023-05" db="EMBL/GenBank/DDBJ databases">
        <title>Actinoplanes sp. NEAU-A12 genome sequencing.</title>
        <authorList>
            <person name="Wang Z.-S."/>
        </authorList>
    </citation>
    <scope>NUCLEOTIDE SEQUENCE [LARGE SCALE GENOMIC DNA]</scope>
    <source>
        <strain evidence="2 3">NEAU-A12</strain>
    </source>
</reference>
<evidence type="ECO:0000256" key="1">
    <source>
        <dbReference type="SAM" id="MobiDB-lite"/>
    </source>
</evidence>
<evidence type="ECO:0000313" key="2">
    <source>
        <dbReference type="EMBL" id="MDI6105947.1"/>
    </source>
</evidence>